<evidence type="ECO:0000256" key="7">
    <source>
        <dbReference type="ARBA" id="ARBA00023235"/>
    </source>
</evidence>
<dbReference type="PANTHER" id="PTHR11070">
    <property type="entry name" value="UVRD / RECB / PCRA DNA HELICASE FAMILY MEMBER"/>
    <property type="match status" value="1"/>
</dbReference>
<dbReference type="KEGG" id="sgn:SGRA_4197"/>
<dbReference type="Gene3D" id="3.40.50.300">
    <property type="entry name" value="P-loop containing nucleotide triphosphate hydrolases"/>
    <property type="match status" value="2"/>
</dbReference>
<dbReference type="PROSITE" id="PS51217">
    <property type="entry name" value="UVRD_HELICASE_CTER"/>
    <property type="match status" value="1"/>
</dbReference>
<dbReference type="GO" id="GO:0003677">
    <property type="term" value="F:DNA binding"/>
    <property type="evidence" value="ECO:0007669"/>
    <property type="project" value="UniProtKB-KW"/>
</dbReference>
<evidence type="ECO:0000256" key="8">
    <source>
        <dbReference type="ARBA" id="ARBA00034617"/>
    </source>
</evidence>
<dbReference type="PROSITE" id="PS51198">
    <property type="entry name" value="UVRD_HELICASE_ATP_BIND"/>
    <property type="match status" value="1"/>
</dbReference>
<dbReference type="eggNOG" id="COG0210">
    <property type="taxonomic scope" value="Bacteria"/>
</dbReference>
<evidence type="ECO:0000313" key="15">
    <source>
        <dbReference type="EMBL" id="AFC26912.1"/>
    </source>
</evidence>
<dbReference type="STRING" id="984262.SGRA_4197"/>
<dbReference type="Gene3D" id="1.10.10.160">
    <property type="match status" value="1"/>
</dbReference>
<accession>H6L8V6</accession>
<dbReference type="EC" id="5.6.2.4" evidence="9"/>
<evidence type="ECO:0000256" key="10">
    <source>
        <dbReference type="ARBA" id="ARBA00034923"/>
    </source>
</evidence>
<dbReference type="InterPro" id="IPR000212">
    <property type="entry name" value="DNA_helicase_UvrD/REP"/>
</dbReference>
<dbReference type="SUPFAM" id="SSF52540">
    <property type="entry name" value="P-loop containing nucleoside triphosphate hydrolases"/>
    <property type="match status" value="1"/>
</dbReference>
<protein>
    <recommendedName>
        <fullName evidence="9">DNA 3'-5' helicase</fullName>
        <ecNumber evidence="9">5.6.2.4</ecNumber>
    </recommendedName>
    <alternativeName>
        <fullName evidence="10">DNA 3'-5' helicase II</fullName>
    </alternativeName>
</protein>
<dbReference type="FunFam" id="1.10.486.10:FF:000003">
    <property type="entry name" value="ATP-dependent DNA helicase"/>
    <property type="match status" value="1"/>
</dbReference>
<dbReference type="EMBL" id="CP002831">
    <property type="protein sequence ID" value="AFC26912.1"/>
    <property type="molecule type" value="Genomic_DNA"/>
</dbReference>
<dbReference type="HOGENOM" id="CLU_004585_5_2_10"/>
<dbReference type="InterPro" id="IPR013986">
    <property type="entry name" value="DExx_box_DNA_helicase_dom_sf"/>
</dbReference>
<feature type="binding site" evidence="12">
    <location>
        <begin position="27"/>
        <end position="34"/>
    </location>
    <ligand>
        <name>ATP</name>
        <dbReference type="ChEBI" id="CHEBI:30616"/>
    </ligand>
</feature>
<keyword evidence="3 12" id="KW-0378">Hydrolase</keyword>
<dbReference type="RefSeq" id="WP_015694487.1">
    <property type="nucleotide sequence ID" value="NC_016940.1"/>
</dbReference>
<evidence type="ECO:0000256" key="11">
    <source>
        <dbReference type="ARBA" id="ARBA00048988"/>
    </source>
</evidence>
<reference evidence="15 16" key="1">
    <citation type="journal article" date="2012" name="Stand. Genomic Sci.">
        <title>Complete genome sequencing and analysis of Saprospira grandis str. Lewin, a predatory marine bacterium.</title>
        <authorList>
            <person name="Saw J.H."/>
            <person name="Yuryev A."/>
            <person name="Kanbe M."/>
            <person name="Hou S."/>
            <person name="Young A.G."/>
            <person name="Aizawa S."/>
            <person name="Alam M."/>
        </authorList>
    </citation>
    <scope>NUCLEOTIDE SEQUENCE [LARGE SCALE GENOMIC DNA]</scope>
    <source>
        <strain evidence="15 16">Lewin</strain>
    </source>
</reference>
<dbReference type="InterPro" id="IPR014016">
    <property type="entry name" value="UvrD-like_ATP-bd"/>
</dbReference>
<name>H6L8V6_SAPGL</name>
<evidence type="ECO:0000256" key="9">
    <source>
        <dbReference type="ARBA" id="ARBA00034808"/>
    </source>
</evidence>
<evidence type="ECO:0000256" key="3">
    <source>
        <dbReference type="ARBA" id="ARBA00022801"/>
    </source>
</evidence>
<dbReference type="GO" id="GO:0043138">
    <property type="term" value="F:3'-5' DNA helicase activity"/>
    <property type="evidence" value="ECO:0007669"/>
    <property type="project" value="UniProtKB-EC"/>
</dbReference>
<keyword evidence="2 12" id="KW-0547">Nucleotide-binding</keyword>
<evidence type="ECO:0000259" key="14">
    <source>
        <dbReference type="PROSITE" id="PS51217"/>
    </source>
</evidence>
<evidence type="ECO:0000256" key="12">
    <source>
        <dbReference type="PROSITE-ProRule" id="PRU00560"/>
    </source>
</evidence>
<dbReference type="OrthoDB" id="9810135at2"/>
<evidence type="ECO:0000259" key="13">
    <source>
        <dbReference type="PROSITE" id="PS51198"/>
    </source>
</evidence>
<keyword evidence="5 12" id="KW-0067">ATP-binding</keyword>
<dbReference type="Pfam" id="PF13361">
    <property type="entry name" value="UvrD_C"/>
    <property type="match status" value="1"/>
</dbReference>
<keyword evidence="4 12" id="KW-0347">Helicase</keyword>
<feature type="domain" description="UvrD-like helicase C-terminal" evidence="14">
    <location>
        <begin position="295"/>
        <end position="578"/>
    </location>
</feature>
<dbReference type="GO" id="GO:0005524">
    <property type="term" value="F:ATP binding"/>
    <property type="evidence" value="ECO:0007669"/>
    <property type="project" value="UniProtKB-UniRule"/>
</dbReference>
<comment type="similarity">
    <text evidence="1">Belongs to the helicase family. UvrD subfamily.</text>
</comment>
<dbReference type="CDD" id="cd18807">
    <property type="entry name" value="SF1_C_UvrD"/>
    <property type="match status" value="1"/>
</dbReference>
<keyword evidence="7" id="KW-0413">Isomerase</keyword>
<dbReference type="AlphaFoldDB" id="H6L8V6"/>
<proteinExistence type="inferred from homology"/>
<organism evidence="15 16">
    <name type="scientific">Saprospira grandis (strain Lewin)</name>
    <dbReference type="NCBI Taxonomy" id="984262"/>
    <lineage>
        <taxon>Bacteria</taxon>
        <taxon>Pseudomonadati</taxon>
        <taxon>Bacteroidota</taxon>
        <taxon>Saprospiria</taxon>
        <taxon>Saprospirales</taxon>
        <taxon>Saprospiraceae</taxon>
        <taxon>Saprospira</taxon>
    </lineage>
</organism>
<comment type="catalytic activity">
    <reaction evidence="8">
        <text>Couples ATP hydrolysis with the unwinding of duplex DNA by translocating in the 3'-5' direction.</text>
        <dbReference type="EC" id="5.6.2.4"/>
    </reaction>
</comment>
<sequence length="759" mass="85815">MSDYLSGLNDIQYKAVTHINGPLLVIAGPGSGKTRVLTYRIAHLVKTGIPPWEILALTFTNKAAREMKERIAGVVGDKANQIWAGTFHSIFARILRSEAEKIGFPSNFSIYDASDAKSAITAIIKAQGLDPKVYAANKVYSRISMAKNQLVSPQAYATDPDRIMQDKSAKMPYVYKIYDLYVKKCAQSGAMDFDDLLYQMHRLLDLNPDNVVEKYRKKFKYVLVDEFQDTNSLQYGIIQLLVNYPGSPRNICVVGDDAQSIYAFRGATIQNILDFERDYPELVVYKLEQNYRSTNYIVQAANDVIAYNSKQIRKKIFTDKGTGEQIKVMRAVTDKEEARLVAESIVEMKNRLHLKNEDFAILYRVNAQSRVFEEALKNKRLAYKVYGGMSFYERKEVKDTLSYLRTIINPKDEEALARIVNYPTRGIGDTSLTKLRNAAAERGLGLWEALKAAPQLGVGGRAGRSMVEFVAMIETFQRWAKDDDAYELAKRVVRMTGINDQLKKDKTAEGKARVDNVQELLDGIKSFVEEDEVDELLDDVLDKSLTSYLQNIALITDFDNDANENDRVKLMSVHAAKGLEFPAVFIVGLEENLFPSTMALKAKDSRSATDEERRLFYVAITRAEQYLTLSYASSRYRFGKMQYNNSSRFLEEISPSCLALAQPMGNRATVSGVKRYQNSRPMANSGRQLRKSELPKIKDFRPSPVQKLLPGVKVMHERFGKGKIIAVDGGDKKVATILFGERIGEKRIMLKYAKLMIID</sequence>
<dbReference type="GO" id="GO:0016887">
    <property type="term" value="F:ATP hydrolysis activity"/>
    <property type="evidence" value="ECO:0007669"/>
    <property type="project" value="RHEA"/>
</dbReference>
<evidence type="ECO:0000256" key="2">
    <source>
        <dbReference type="ARBA" id="ARBA00022741"/>
    </source>
</evidence>
<keyword evidence="6" id="KW-0238">DNA-binding</keyword>
<dbReference type="CDD" id="cd17932">
    <property type="entry name" value="DEXQc_UvrD"/>
    <property type="match status" value="1"/>
</dbReference>
<evidence type="ECO:0000256" key="6">
    <source>
        <dbReference type="ARBA" id="ARBA00023125"/>
    </source>
</evidence>
<dbReference type="InterPro" id="IPR027417">
    <property type="entry name" value="P-loop_NTPase"/>
</dbReference>
<dbReference type="Gene3D" id="1.10.486.10">
    <property type="entry name" value="PCRA, domain 4"/>
    <property type="match status" value="1"/>
</dbReference>
<comment type="catalytic activity">
    <reaction evidence="11">
        <text>ATP + H2O = ADP + phosphate + H(+)</text>
        <dbReference type="Rhea" id="RHEA:13065"/>
        <dbReference type="ChEBI" id="CHEBI:15377"/>
        <dbReference type="ChEBI" id="CHEBI:15378"/>
        <dbReference type="ChEBI" id="CHEBI:30616"/>
        <dbReference type="ChEBI" id="CHEBI:43474"/>
        <dbReference type="ChEBI" id="CHEBI:456216"/>
        <dbReference type="EC" id="5.6.2.4"/>
    </reaction>
</comment>
<dbReference type="GO" id="GO:0033202">
    <property type="term" value="C:DNA helicase complex"/>
    <property type="evidence" value="ECO:0007669"/>
    <property type="project" value="TreeGrafter"/>
</dbReference>
<evidence type="ECO:0000313" key="16">
    <source>
        <dbReference type="Proteomes" id="UP000007519"/>
    </source>
</evidence>
<dbReference type="Pfam" id="PF00580">
    <property type="entry name" value="UvrD-helicase"/>
    <property type="match status" value="1"/>
</dbReference>
<dbReference type="GO" id="GO:0000725">
    <property type="term" value="P:recombinational repair"/>
    <property type="evidence" value="ECO:0007669"/>
    <property type="project" value="TreeGrafter"/>
</dbReference>
<evidence type="ECO:0000256" key="5">
    <source>
        <dbReference type="ARBA" id="ARBA00022840"/>
    </source>
</evidence>
<evidence type="ECO:0000256" key="1">
    <source>
        <dbReference type="ARBA" id="ARBA00009922"/>
    </source>
</evidence>
<gene>
    <name evidence="15" type="primary">uvrD</name>
    <name evidence="15" type="ordered locus">SGRA_4197</name>
</gene>
<keyword evidence="16" id="KW-1185">Reference proteome</keyword>
<dbReference type="GO" id="GO:0005829">
    <property type="term" value="C:cytosol"/>
    <property type="evidence" value="ECO:0007669"/>
    <property type="project" value="TreeGrafter"/>
</dbReference>
<evidence type="ECO:0000256" key="4">
    <source>
        <dbReference type="ARBA" id="ARBA00022806"/>
    </source>
</evidence>
<dbReference type="Proteomes" id="UP000007519">
    <property type="component" value="Chromosome"/>
</dbReference>
<dbReference type="InterPro" id="IPR014017">
    <property type="entry name" value="DNA_helicase_UvrD-like_C"/>
</dbReference>
<feature type="domain" description="UvrD-like helicase ATP-binding" evidence="13">
    <location>
        <begin position="6"/>
        <end position="294"/>
    </location>
</feature>
<dbReference type="PANTHER" id="PTHR11070:SF2">
    <property type="entry name" value="ATP-DEPENDENT DNA HELICASE SRS2"/>
    <property type="match status" value="1"/>
</dbReference>